<proteinExistence type="inferred from homology"/>
<dbReference type="PANTHER" id="PTHR37419:SF8">
    <property type="entry name" value="TOXIN YJJJ"/>
    <property type="match status" value="1"/>
</dbReference>
<reference evidence="5 6" key="1">
    <citation type="submission" date="2016-09" db="EMBL/GenBank/DDBJ databases">
        <authorList>
            <person name="Reverchon S."/>
            <person name="Nasser W."/>
            <person name="Leonard S."/>
            <person name="Brochier C."/>
            <person name="Duprey A."/>
        </authorList>
    </citation>
    <scope>NUCLEOTIDE SEQUENCE [LARGE SCALE GENOMIC DNA]</scope>
    <source>
        <strain evidence="5 6">174/2</strain>
    </source>
</reference>
<feature type="domain" description="HipA-like C-terminal" evidence="4">
    <location>
        <begin position="165"/>
        <end position="388"/>
    </location>
</feature>
<dbReference type="PIRSF" id="PIRSF028135">
    <property type="entry name" value="UCP028135_HipA-like"/>
    <property type="match status" value="1"/>
</dbReference>
<keyword evidence="6" id="KW-1185">Reference proteome</keyword>
<organism evidence="5 6">
    <name type="scientific">Dickeya aquatica</name>
    <dbReference type="NCBI Taxonomy" id="1401087"/>
    <lineage>
        <taxon>Bacteria</taxon>
        <taxon>Pseudomonadati</taxon>
        <taxon>Pseudomonadota</taxon>
        <taxon>Gammaproteobacteria</taxon>
        <taxon>Enterobacterales</taxon>
        <taxon>Pectobacteriaceae</taxon>
        <taxon>Dickeya</taxon>
    </lineage>
</organism>
<dbReference type="GO" id="GO:0004674">
    <property type="term" value="F:protein serine/threonine kinase activity"/>
    <property type="evidence" value="ECO:0007669"/>
    <property type="project" value="TreeGrafter"/>
</dbReference>
<evidence type="ECO:0000256" key="3">
    <source>
        <dbReference type="ARBA" id="ARBA00022777"/>
    </source>
</evidence>
<dbReference type="RefSeq" id="WP_035346276.1">
    <property type="nucleotide sequence ID" value="NZ_LT615367.1"/>
</dbReference>
<dbReference type="GO" id="GO:0005829">
    <property type="term" value="C:cytosol"/>
    <property type="evidence" value="ECO:0007669"/>
    <property type="project" value="TreeGrafter"/>
</dbReference>
<keyword evidence="2" id="KW-0808">Transferase</keyword>
<evidence type="ECO:0000256" key="1">
    <source>
        <dbReference type="ARBA" id="ARBA00010164"/>
    </source>
</evidence>
<evidence type="ECO:0000313" key="5">
    <source>
        <dbReference type="EMBL" id="SLM64288.1"/>
    </source>
</evidence>
<protein>
    <recommendedName>
        <fullName evidence="4">HipA-like C-terminal domain-containing protein</fullName>
    </recommendedName>
</protein>
<evidence type="ECO:0000259" key="4">
    <source>
        <dbReference type="Pfam" id="PF07804"/>
    </source>
</evidence>
<dbReference type="InterPro" id="IPR012893">
    <property type="entry name" value="HipA-like_C"/>
</dbReference>
<sequence>MERLTVQAFIDNAWQDIAEIGFPESYRDNYLLTRLDYASDYGIDYMDCDDHHAVSVNYPVQIFFDDGGEPGWMRFLDDIIPAGASRQYWIEHLDLSGLPTQLQNYVLLRHATIAPVGHLRIKESIPAQHNGTTRFFSVEDVKNRASDFLDYAQQRGAAAGGATGAGGEAPKLLLRCNADNRVWIDTWQDDLGCCDAAYLVKFPRGQRSEIDCDILRAEFHYYHELAEMGFDTIPVAGMRLEEGRHYPSLWLPRFDIEFSGNGQVKRYGMESVYSLLRAGPGSALRHDRTIRTLIAKIVSSHTVSVDGKAFDPAAFVIEWIRRDLLNIAFGNSDNHGRNTAFLRDERGIRLAPIYDFAPMKADPAGIARTTKWPEPLEIGGDYQFERIASLFSDILPPELLMAKLQQTATQLVGLKARLQRRGVPESIITLPSIGFDYLPEKLQRWGVL</sequence>
<comment type="similarity">
    <text evidence="1">Belongs to the HipA Ser/Thr kinase family.</text>
</comment>
<dbReference type="Proteomes" id="UP000294820">
    <property type="component" value="Chromosome 1"/>
</dbReference>
<dbReference type="AlphaFoldDB" id="A0A375ADW3"/>
<gene>
    <name evidence="5" type="ORF">DAQ1742_03483</name>
</gene>
<name>A0A375ADW3_9GAMM</name>
<dbReference type="EMBL" id="LT615367">
    <property type="protein sequence ID" value="SLM64288.1"/>
    <property type="molecule type" value="Genomic_DNA"/>
</dbReference>
<keyword evidence="3" id="KW-0418">Kinase</keyword>
<dbReference type="InterPro" id="IPR016869">
    <property type="entry name" value="UCP028135_HipA-like"/>
</dbReference>
<evidence type="ECO:0000313" key="6">
    <source>
        <dbReference type="Proteomes" id="UP000294820"/>
    </source>
</evidence>
<evidence type="ECO:0000256" key="2">
    <source>
        <dbReference type="ARBA" id="ARBA00022679"/>
    </source>
</evidence>
<dbReference type="PANTHER" id="PTHR37419">
    <property type="entry name" value="SERINE/THREONINE-PROTEIN KINASE TOXIN HIPA"/>
    <property type="match status" value="1"/>
</dbReference>
<dbReference type="KEGG" id="daq:DAQ1742_03483"/>
<dbReference type="Pfam" id="PF07804">
    <property type="entry name" value="HipA_C"/>
    <property type="match status" value="1"/>
</dbReference>
<dbReference type="InterPro" id="IPR052028">
    <property type="entry name" value="HipA_Ser/Thr_kinase"/>
</dbReference>
<accession>A0A375ADW3</accession>